<dbReference type="PROSITE" id="PS51257">
    <property type="entry name" value="PROKAR_LIPOPROTEIN"/>
    <property type="match status" value="1"/>
</dbReference>
<dbReference type="STRING" id="529704.SAMN02927913_2382"/>
<evidence type="ECO:0000313" key="2">
    <source>
        <dbReference type="EMBL" id="SEJ34014.1"/>
    </source>
</evidence>
<feature type="signal peptide" evidence="1">
    <location>
        <begin position="1"/>
        <end position="25"/>
    </location>
</feature>
<dbReference type="RefSeq" id="WP_245747304.1">
    <property type="nucleotide sequence ID" value="NZ_FNYC01000006.1"/>
</dbReference>
<accession>A0A1H6Y291</accession>
<proteinExistence type="predicted"/>
<dbReference type="AlphaFoldDB" id="A0A1H6Y291"/>
<keyword evidence="1" id="KW-0732">Signal</keyword>
<feature type="chain" id="PRO_5011564969" evidence="1">
    <location>
        <begin position="26"/>
        <end position="200"/>
    </location>
</feature>
<evidence type="ECO:0000256" key="1">
    <source>
        <dbReference type="SAM" id="SignalP"/>
    </source>
</evidence>
<evidence type="ECO:0000313" key="3">
    <source>
        <dbReference type="Proteomes" id="UP000199420"/>
    </source>
</evidence>
<gene>
    <name evidence="2" type="ORF">SAMN04487997_3059</name>
</gene>
<dbReference type="EMBL" id="FNYC01000006">
    <property type="protein sequence ID" value="SEJ34014.1"/>
    <property type="molecule type" value="Genomic_DNA"/>
</dbReference>
<dbReference type="Proteomes" id="UP000199420">
    <property type="component" value="Unassembled WGS sequence"/>
</dbReference>
<sequence>MRRPRPAFRALLFLLAATGCLSVMAFSTDNPTKHPAANHFPLKFKRHDFRAYCYNTIGCEVIYADNNFTRFYENKVAPPPRSANYRDDWGLASYGGIQNFPPPALVRWKSLDGASHEAKVDIGAIFKDELVLYRVPNDEIRDGAFPGPGPAADPSIFLEVNDRTISVFTKTMIPTKAEQEPGNRYSDYCADLIPVWSQTY</sequence>
<name>A0A1H6Y291_9GAMM</name>
<keyword evidence="3" id="KW-1185">Reference proteome</keyword>
<organism evidence="2 3">
    <name type="scientific">Frateuria terrea</name>
    <dbReference type="NCBI Taxonomy" id="529704"/>
    <lineage>
        <taxon>Bacteria</taxon>
        <taxon>Pseudomonadati</taxon>
        <taxon>Pseudomonadota</taxon>
        <taxon>Gammaproteobacteria</taxon>
        <taxon>Lysobacterales</taxon>
        <taxon>Rhodanobacteraceae</taxon>
        <taxon>Frateuria</taxon>
    </lineage>
</organism>
<reference evidence="2 3" key="1">
    <citation type="submission" date="2016-10" db="EMBL/GenBank/DDBJ databases">
        <authorList>
            <person name="de Groot N.N."/>
        </authorList>
    </citation>
    <scope>NUCLEOTIDE SEQUENCE [LARGE SCALE GENOMIC DNA]</scope>
    <source>
        <strain evidence="2 3">DSM 26515</strain>
    </source>
</reference>
<protein>
    <submittedName>
        <fullName evidence="2">Uncharacterized protein</fullName>
    </submittedName>
</protein>